<proteinExistence type="predicted"/>
<keyword evidence="2" id="KW-1185">Reference proteome</keyword>
<dbReference type="InterPro" id="IPR001387">
    <property type="entry name" value="Cro/C1-type_HTH"/>
</dbReference>
<dbReference type="EMBL" id="JAMZMM010000608">
    <property type="protein sequence ID" value="MCP2732459.1"/>
    <property type="molecule type" value="Genomic_DNA"/>
</dbReference>
<dbReference type="GO" id="GO:0003677">
    <property type="term" value="F:DNA binding"/>
    <property type="evidence" value="ECO:0007669"/>
    <property type="project" value="UniProtKB-KW"/>
</dbReference>
<dbReference type="Proteomes" id="UP001204953">
    <property type="component" value="Unassembled WGS sequence"/>
</dbReference>
<dbReference type="SUPFAM" id="SSF47413">
    <property type="entry name" value="lambda repressor-like DNA-binding domains"/>
    <property type="match status" value="1"/>
</dbReference>
<organism evidence="1 2">
    <name type="scientific">Limnofasciculus baicalensis BBK-W-15</name>
    <dbReference type="NCBI Taxonomy" id="2699891"/>
    <lineage>
        <taxon>Bacteria</taxon>
        <taxon>Bacillati</taxon>
        <taxon>Cyanobacteriota</taxon>
        <taxon>Cyanophyceae</taxon>
        <taxon>Coleofasciculales</taxon>
        <taxon>Coleofasciculaceae</taxon>
        <taxon>Limnofasciculus</taxon>
        <taxon>Limnofasciculus baicalensis</taxon>
    </lineage>
</organism>
<name>A0AAE3GXP4_9CYAN</name>
<comment type="caution">
    <text evidence="1">The sequence shown here is derived from an EMBL/GenBank/DDBJ whole genome shotgun (WGS) entry which is preliminary data.</text>
</comment>
<dbReference type="AlphaFoldDB" id="A0AAE3GXP4"/>
<evidence type="ECO:0000313" key="1">
    <source>
        <dbReference type="EMBL" id="MCP2732459.1"/>
    </source>
</evidence>
<reference evidence="1" key="1">
    <citation type="submission" date="2022-06" db="EMBL/GenBank/DDBJ databases">
        <title>New cyanobacteria of genus Symplocastrum in benthos of Lake Baikal.</title>
        <authorList>
            <person name="Sorokovikova E."/>
            <person name="Tikhonova I."/>
            <person name="Krasnopeev A."/>
            <person name="Evseev P."/>
            <person name="Gladkikh A."/>
            <person name="Belykh O."/>
        </authorList>
    </citation>
    <scope>NUCLEOTIDE SEQUENCE</scope>
    <source>
        <strain evidence="1">BBK-W-15</strain>
    </source>
</reference>
<dbReference type="Gene3D" id="1.10.260.40">
    <property type="entry name" value="lambda repressor-like DNA-binding domains"/>
    <property type="match status" value="1"/>
</dbReference>
<sequence>MIKNQIQYEFSQEQAAKFRWAIAGLQTDEAKRKRHPLDWQSLIDSHYSQLESLQNEITEYETLIAHNPNQAILLNIDEINQLSDLLIKARIALKITEKELAYLCNITEEQIKAYEDKNYNNASFIDFISVIDALGIQIQEGQFFAKLDEFSQEHLTAMRESENLNVPIPASP</sequence>
<evidence type="ECO:0000313" key="2">
    <source>
        <dbReference type="Proteomes" id="UP001204953"/>
    </source>
</evidence>
<dbReference type="RefSeq" id="WP_254015171.1">
    <property type="nucleotide sequence ID" value="NZ_JAMZMM010000608.1"/>
</dbReference>
<accession>A0AAE3GXP4</accession>
<keyword evidence="1" id="KW-0238">DNA-binding</keyword>
<gene>
    <name evidence="1" type="ORF">NJ959_28925</name>
</gene>
<dbReference type="InterPro" id="IPR010982">
    <property type="entry name" value="Lambda_DNA-bd_dom_sf"/>
</dbReference>
<dbReference type="CDD" id="cd00093">
    <property type="entry name" value="HTH_XRE"/>
    <property type="match status" value="1"/>
</dbReference>
<protein>
    <submittedName>
        <fullName evidence="1">DNA-binding protein</fullName>
    </submittedName>
</protein>